<evidence type="ECO:0000256" key="2">
    <source>
        <dbReference type="SAM" id="SignalP"/>
    </source>
</evidence>
<dbReference type="GO" id="GO:0005788">
    <property type="term" value="C:endoplasmic reticulum lumen"/>
    <property type="evidence" value="ECO:0007669"/>
    <property type="project" value="TreeGrafter"/>
</dbReference>
<accession>A0AAD6XSE8</accession>
<dbReference type="PROSITE" id="PS51352">
    <property type="entry name" value="THIOREDOXIN_2"/>
    <property type="match status" value="1"/>
</dbReference>
<dbReference type="AlphaFoldDB" id="A0AAD6XSE8"/>
<keyword evidence="5" id="KW-1185">Reference proteome</keyword>
<feature type="domain" description="Thioredoxin" evidence="3">
    <location>
        <begin position="17"/>
        <end position="157"/>
    </location>
</feature>
<dbReference type="GO" id="GO:0015035">
    <property type="term" value="F:protein-disulfide reductase activity"/>
    <property type="evidence" value="ECO:0007669"/>
    <property type="project" value="TreeGrafter"/>
</dbReference>
<feature type="region of interest" description="Disordered" evidence="1">
    <location>
        <begin position="309"/>
        <end position="357"/>
    </location>
</feature>
<dbReference type="Pfam" id="PF00085">
    <property type="entry name" value="Thioredoxin"/>
    <property type="match status" value="1"/>
</dbReference>
<dbReference type="GO" id="GO:0034976">
    <property type="term" value="P:response to endoplasmic reticulum stress"/>
    <property type="evidence" value="ECO:0007669"/>
    <property type="project" value="TreeGrafter"/>
</dbReference>
<evidence type="ECO:0000256" key="1">
    <source>
        <dbReference type="SAM" id="MobiDB-lite"/>
    </source>
</evidence>
<keyword evidence="2" id="KW-0732">Signal</keyword>
<dbReference type="PANTHER" id="PTHR45815:SF3">
    <property type="entry name" value="PROTEIN DISULFIDE-ISOMERASE A6"/>
    <property type="match status" value="1"/>
</dbReference>
<sequence length="357" mass="39367">MLSARLLLSLVFVPAFASAGLFPPDSLVKMLDAKSFKKAMKANQTSLVAFVAPWCGHCQRLVPEYSKAALGLHPLIPHYAVDCDDDKNKRLCSEQGVQGFPTIKLFPRGNDQRPILYDGGERSASALYYFASRRVPGTMTKLYKTEDIIPWVEKTVDKKRTLLLTKDKKVPLLWKVLANKYEGKLEFGTHRDRKGKSSVALGFEAGDLVKKESKVLVYSPGSTTPFRYGGINKLDSLSKFFDSVIDGTADLTVINEEAKAEEYEPTKEELEIQAKQEAQRIALLHGGFSDLIDFEQAVLNGDAANYHDVNGFGSPPPLKKKEKTEESQAVKPDGAAEQTMKATPTPASHVGKSEAEL</sequence>
<evidence type="ECO:0000259" key="3">
    <source>
        <dbReference type="PROSITE" id="PS51352"/>
    </source>
</evidence>
<dbReference type="Proteomes" id="UP001222325">
    <property type="component" value="Unassembled WGS sequence"/>
</dbReference>
<evidence type="ECO:0000313" key="5">
    <source>
        <dbReference type="Proteomes" id="UP001222325"/>
    </source>
</evidence>
<dbReference type="InterPro" id="IPR036249">
    <property type="entry name" value="Thioredoxin-like_sf"/>
</dbReference>
<dbReference type="PRINTS" id="PR00421">
    <property type="entry name" value="THIOREDOXIN"/>
</dbReference>
<feature type="chain" id="PRO_5042066541" evidence="2">
    <location>
        <begin position="20"/>
        <end position="357"/>
    </location>
</feature>
<dbReference type="EMBL" id="JARJCN010000023">
    <property type="protein sequence ID" value="KAJ7089736.1"/>
    <property type="molecule type" value="Genomic_DNA"/>
</dbReference>
<dbReference type="PANTHER" id="PTHR45815">
    <property type="entry name" value="PROTEIN DISULFIDE-ISOMERASE A6"/>
    <property type="match status" value="1"/>
</dbReference>
<comment type="caution">
    <text evidence="4">The sequence shown here is derived from an EMBL/GenBank/DDBJ whole genome shotgun (WGS) entry which is preliminary data.</text>
</comment>
<reference evidence="4" key="1">
    <citation type="submission" date="2023-03" db="EMBL/GenBank/DDBJ databases">
        <title>Massive genome expansion in bonnet fungi (Mycena s.s.) driven by repeated elements and novel gene families across ecological guilds.</title>
        <authorList>
            <consortium name="Lawrence Berkeley National Laboratory"/>
            <person name="Harder C.B."/>
            <person name="Miyauchi S."/>
            <person name="Viragh M."/>
            <person name="Kuo A."/>
            <person name="Thoen E."/>
            <person name="Andreopoulos B."/>
            <person name="Lu D."/>
            <person name="Skrede I."/>
            <person name="Drula E."/>
            <person name="Henrissat B."/>
            <person name="Morin E."/>
            <person name="Kohler A."/>
            <person name="Barry K."/>
            <person name="LaButti K."/>
            <person name="Morin E."/>
            <person name="Salamov A."/>
            <person name="Lipzen A."/>
            <person name="Mereny Z."/>
            <person name="Hegedus B."/>
            <person name="Baldrian P."/>
            <person name="Stursova M."/>
            <person name="Weitz H."/>
            <person name="Taylor A."/>
            <person name="Grigoriev I.V."/>
            <person name="Nagy L.G."/>
            <person name="Martin F."/>
            <person name="Kauserud H."/>
        </authorList>
    </citation>
    <scope>NUCLEOTIDE SEQUENCE</scope>
    <source>
        <strain evidence="4">CBHHK173m</strain>
    </source>
</reference>
<dbReference type="InterPro" id="IPR013766">
    <property type="entry name" value="Thioredoxin_domain"/>
</dbReference>
<proteinExistence type="predicted"/>
<protein>
    <submittedName>
        <fullName evidence="4">Thioredoxin-like protein</fullName>
    </submittedName>
</protein>
<feature type="signal peptide" evidence="2">
    <location>
        <begin position="1"/>
        <end position="19"/>
    </location>
</feature>
<gene>
    <name evidence="4" type="ORF">B0H15DRAFT_939062</name>
</gene>
<name>A0AAD6XSE8_9AGAR</name>
<evidence type="ECO:0000313" key="4">
    <source>
        <dbReference type="EMBL" id="KAJ7089736.1"/>
    </source>
</evidence>
<dbReference type="SUPFAM" id="SSF52833">
    <property type="entry name" value="Thioredoxin-like"/>
    <property type="match status" value="1"/>
</dbReference>
<dbReference type="Gene3D" id="3.40.30.10">
    <property type="entry name" value="Glutaredoxin"/>
    <property type="match status" value="2"/>
</dbReference>
<organism evidence="4 5">
    <name type="scientific">Mycena belliarum</name>
    <dbReference type="NCBI Taxonomy" id="1033014"/>
    <lineage>
        <taxon>Eukaryota</taxon>
        <taxon>Fungi</taxon>
        <taxon>Dikarya</taxon>
        <taxon>Basidiomycota</taxon>
        <taxon>Agaricomycotina</taxon>
        <taxon>Agaricomycetes</taxon>
        <taxon>Agaricomycetidae</taxon>
        <taxon>Agaricales</taxon>
        <taxon>Marasmiineae</taxon>
        <taxon>Mycenaceae</taxon>
        <taxon>Mycena</taxon>
    </lineage>
</organism>